<comment type="caution">
    <text evidence="6">The sequence shown here is derived from an EMBL/GenBank/DDBJ whole genome shotgun (WGS) entry which is preliminary data.</text>
</comment>
<evidence type="ECO:0000256" key="4">
    <source>
        <dbReference type="PROSITE-ProRule" id="PRU00335"/>
    </source>
</evidence>
<dbReference type="PANTHER" id="PTHR30055">
    <property type="entry name" value="HTH-TYPE TRANSCRIPTIONAL REGULATOR RUTR"/>
    <property type="match status" value="1"/>
</dbReference>
<dbReference type="RefSeq" id="WP_255060152.1">
    <property type="nucleotide sequence ID" value="NZ_JANDBD010000004.1"/>
</dbReference>
<dbReference type="InterPro" id="IPR041678">
    <property type="entry name" value="TetR_C_16"/>
</dbReference>
<feature type="DNA-binding region" description="H-T-H motif" evidence="4">
    <location>
        <begin position="40"/>
        <end position="59"/>
    </location>
</feature>
<gene>
    <name evidence="6" type="ORF">NM203_11990</name>
</gene>
<keyword evidence="2 4" id="KW-0238">DNA-binding</keyword>
<dbReference type="PANTHER" id="PTHR30055:SF234">
    <property type="entry name" value="HTH-TYPE TRANSCRIPTIONAL REGULATOR BETI"/>
    <property type="match status" value="1"/>
</dbReference>
<feature type="domain" description="HTH tetR-type" evidence="5">
    <location>
        <begin position="17"/>
        <end position="77"/>
    </location>
</feature>
<protein>
    <submittedName>
        <fullName evidence="6">TetR family transcriptional regulator</fullName>
    </submittedName>
</protein>
<dbReference type="Proteomes" id="UP001651690">
    <property type="component" value="Unassembled WGS sequence"/>
</dbReference>
<sequence length="201" mass="21772">MPRRPTKPPPGPRDEKGVLSARILGAAREEFAQHGWAGTTIRAVARGADVDPALVYHYFGSKEALLDAATTPPQRWLESVAATWATPVERLGEALLRLMLGAWADDEIGPVLRAVLLTAAHDETTREKLRRVVEGSLIGASHVGTDGTDRVKRSGLISSQIMGLAMMRFVWKVEPVASMTDDELVAAIAPNLQRYIDGDLG</sequence>
<evidence type="ECO:0000313" key="6">
    <source>
        <dbReference type="EMBL" id="MCP9272905.1"/>
    </source>
</evidence>
<dbReference type="InterPro" id="IPR001647">
    <property type="entry name" value="HTH_TetR"/>
</dbReference>
<evidence type="ECO:0000256" key="2">
    <source>
        <dbReference type="ARBA" id="ARBA00023125"/>
    </source>
</evidence>
<dbReference type="Pfam" id="PF17920">
    <property type="entry name" value="TetR_C_16"/>
    <property type="match status" value="1"/>
</dbReference>
<proteinExistence type="predicted"/>
<dbReference type="InterPro" id="IPR036271">
    <property type="entry name" value="Tet_transcr_reg_TetR-rel_C_sf"/>
</dbReference>
<accession>A0ABT1M177</accession>
<dbReference type="PROSITE" id="PS50977">
    <property type="entry name" value="HTH_TETR_2"/>
    <property type="match status" value="1"/>
</dbReference>
<dbReference type="EMBL" id="JANDBD010000004">
    <property type="protein sequence ID" value="MCP9272905.1"/>
    <property type="molecule type" value="Genomic_DNA"/>
</dbReference>
<evidence type="ECO:0000313" key="7">
    <source>
        <dbReference type="Proteomes" id="UP001651690"/>
    </source>
</evidence>
<keyword evidence="7" id="KW-1185">Reference proteome</keyword>
<keyword evidence="3" id="KW-0804">Transcription</keyword>
<dbReference type="InterPro" id="IPR050109">
    <property type="entry name" value="HTH-type_TetR-like_transc_reg"/>
</dbReference>
<evidence type="ECO:0000256" key="3">
    <source>
        <dbReference type="ARBA" id="ARBA00023163"/>
    </source>
</evidence>
<dbReference type="SUPFAM" id="SSF46689">
    <property type="entry name" value="Homeodomain-like"/>
    <property type="match status" value="1"/>
</dbReference>
<dbReference type="SUPFAM" id="SSF48498">
    <property type="entry name" value="Tetracyclin repressor-like, C-terminal domain"/>
    <property type="match status" value="1"/>
</dbReference>
<evidence type="ECO:0000256" key="1">
    <source>
        <dbReference type="ARBA" id="ARBA00023015"/>
    </source>
</evidence>
<dbReference type="InterPro" id="IPR009057">
    <property type="entry name" value="Homeodomain-like_sf"/>
</dbReference>
<reference evidence="6 7" key="1">
    <citation type="submission" date="2022-06" db="EMBL/GenBank/DDBJ databases">
        <title>Mycolicibacterium sp. CAU 1645 isolated from seawater.</title>
        <authorList>
            <person name="Kim W."/>
        </authorList>
    </citation>
    <scope>NUCLEOTIDE SEQUENCE [LARGE SCALE GENOMIC DNA]</scope>
    <source>
        <strain evidence="6 7">CAU 1645</strain>
    </source>
</reference>
<dbReference type="Gene3D" id="1.10.10.60">
    <property type="entry name" value="Homeodomain-like"/>
    <property type="match status" value="1"/>
</dbReference>
<dbReference type="Pfam" id="PF00440">
    <property type="entry name" value="TetR_N"/>
    <property type="match status" value="1"/>
</dbReference>
<keyword evidence="1" id="KW-0805">Transcription regulation</keyword>
<organism evidence="6 7">
    <name type="scientific">Mycolicibacterium arenosum</name>
    <dbReference type="NCBI Taxonomy" id="2952157"/>
    <lineage>
        <taxon>Bacteria</taxon>
        <taxon>Bacillati</taxon>
        <taxon>Actinomycetota</taxon>
        <taxon>Actinomycetes</taxon>
        <taxon>Mycobacteriales</taxon>
        <taxon>Mycobacteriaceae</taxon>
        <taxon>Mycolicibacterium</taxon>
    </lineage>
</organism>
<evidence type="ECO:0000259" key="5">
    <source>
        <dbReference type="PROSITE" id="PS50977"/>
    </source>
</evidence>
<dbReference type="PRINTS" id="PR00455">
    <property type="entry name" value="HTHTETR"/>
</dbReference>
<name>A0ABT1M177_9MYCO</name>
<dbReference type="Gene3D" id="1.10.357.10">
    <property type="entry name" value="Tetracycline Repressor, domain 2"/>
    <property type="match status" value="1"/>
</dbReference>